<keyword evidence="2" id="KW-0472">Membrane</keyword>
<dbReference type="AlphaFoldDB" id="A0A0D8HCC8"/>
<keyword evidence="2" id="KW-1133">Transmembrane helix</keyword>
<accession>A0A0D8HCC8</accession>
<evidence type="ECO:0000313" key="3">
    <source>
        <dbReference type="EMBL" id="KJF15539.1"/>
    </source>
</evidence>
<keyword evidence="4" id="KW-1185">Reference proteome</keyword>
<name>A0A0D8HCC8_9ACTN</name>
<dbReference type="Proteomes" id="UP000032360">
    <property type="component" value="Unassembled WGS sequence"/>
</dbReference>
<sequence length="221" mass="23869">MQSQSSNQKNDPDKEVTDHLESSEATSDSTEIDAIENSSFVGAVKKSRLSKLQKRIILGVLLVIFTGGTLAGIPIGAKPNSNVRITLAYQSIAKAFMPLDKEGVVPKNIFSASVVPLGASLLGLANLDMGNGPFDREITFSIPFTISQATTFEQTVIAHMGWRLLSRQITPTGSTFYLQKSGTDGKLWEEKVNIKKSNIISLGATVAKVTISLRLLIVSFQ</sequence>
<evidence type="ECO:0000256" key="1">
    <source>
        <dbReference type="SAM" id="MobiDB-lite"/>
    </source>
</evidence>
<organism evidence="3 4">
    <name type="scientific">Acidithrix ferrooxidans</name>
    <dbReference type="NCBI Taxonomy" id="1280514"/>
    <lineage>
        <taxon>Bacteria</taxon>
        <taxon>Bacillati</taxon>
        <taxon>Actinomycetota</taxon>
        <taxon>Acidimicrobiia</taxon>
        <taxon>Acidimicrobiales</taxon>
        <taxon>Acidimicrobiaceae</taxon>
        <taxon>Acidithrix</taxon>
    </lineage>
</organism>
<gene>
    <name evidence="3" type="ORF">AXFE_36190</name>
</gene>
<evidence type="ECO:0000313" key="4">
    <source>
        <dbReference type="Proteomes" id="UP000032360"/>
    </source>
</evidence>
<dbReference type="EMBL" id="JXYS01000148">
    <property type="protein sequence ID" value="KJF15539.1"/>
    <property type="molecule type" value="Genomic_DNA"/>
</dbReference>
<keyword evidence="2" id="KW-0812">Transmembrane</keyword>
<dbReference type="RefSeq" id="WP_052607210.1">
    <property type="nucleotide sequence ID" value="NZ_JXYS01000148.1"/>
</dbReference>
<comment type="caution">
    <text evidence="3">The sequence shown here is derived from an EMBL/GenBank/DDBJ whole genome shotgun (WGS) entry which is preliminary data.</text>
</comment>
<protein>
    <submittedName>
        <fullName evidence="3">Uncharacterized protein</fullName>
    </submittedName>
</protein>
<proteinExistence type="predicted"/>
<reference evidence="3 4" key="1">
    <citation type="submission" date="2015-01" db="EMBL/GenBank/DDBJ databases">
        <title>Draft genome of the acidophilic iron oxidizer Acidithrix ferrooxidans strain Py-F3.</title>
        <authorList>
            <person name="Poehlein A."/>
            <person name="Eisen S."/>
            <person name="Schloemann M."/>
            <person name="Johnson B.D."/>
            <person name="Daniel R."/>
            <person name="Muehling M."/>
        </authorList>
    </citation>
    <scope>NUCLEOTIDE SEQUENCE [LARGE SCALE GENOMIC DNA]</scope>
    <source>
        <strain evidence="3 4">Py-F3</strain>
    </source>
</reference>
<feature type="transmembrane region" description="Helical" evidence="2">
    <location>
        <begin position="56"/>
        <end position="77"/>
    </location>
</feature>
<feature type="compositionally biased region" description="Basic and acidic residues" evidence="1">
    <location>
        <begin position="10"/>
        <end position="22"/>
    </location>
</feature>
<feature type="region of interest" description="Disordered" evidence="1">
    <location>
        <begin position="1"/>
        <end position="29"/>
    </location>
</feature>
<evidence type="ECO:0000256" key="2">
    <source>
        <dbReference type="SAM" id="Phobius"/>
    </source>
</evidence>